<dbReference type="PANTHER" id="PTHR12993">
    <property type="entry name" value="N-ACETYLGLUCOSAMINYL-PHOSPHATIDYLINOSITOL DE-N-ACETYLASE-RELATED"/>
    <property type="match status" value="1"/>
</dbReference>
<protein>
    <recommendedName>
        <fullName evidence="3">GlcNAc-PI de-N-acetylase</fullName>
    </recommendedName>
</protein>
<dbReference type="InterPro" id="IPR003737">
    <property type="entry name" value="GlcNAc_PI_deacetylase-related"/>
</dbReference>
<organism evidence="1 2">
    <name type="scientific">candidate division WOR_3 bacterium SM23_60</name>
    <dbReference type="NCBI Taxonomy" id="1703780"/>
    <lineage>
        <taxon>Bacteria</taxon>
        <taxon>Bacteria division WOR-3</taxon>
    </lineage>
</organism>
<evidence type="ECO:0008006" key="3">
    <source>
        <dbReference type="Google" id="ProtNLM"/>
    </source>
</evidence>
<dbReference type="EMBL" id="LJUO01000142">
    <property type="protein sequence ID" value="KPK69023.1"/>
    <property type="molecule type" value="Genomic_DNA"/>
</dbReference>
<comment type="caution">
    <text evidence="1">The sequence shown here is derived from an EMBL/GenBank/DDBJ whole genome shotgun (WGS) entry which is preliminary data.</text>
</comment>
<gene>
    <name evidence="1" type="ORF">AMJ87_11055</name>
</gene>
<reference evidence="1 2" key="1">
    <citation type="journal article" date="2015" name="Microbiome">
        <title>Genomic resolution of linkages in carbon, nitrogen, and sulfur cycling among widespread estuary sediment bacteria.</title>
        <authorList>
            <person name="Baker B.J."/>
            <person name="Lazar C.S."/>
            <person name="Teske A.P."/>
            <person name="Dick G.J."/>
        </authorList>
    </citation>
    <scope>NUCLEOTIDE SEQUENCE [LARGE SCALE GENOMIC DNA]</scope>
    <source>
        <strain evidence="1">SM23_60</strain>
    </source>
</reference>
<dbReference type="GO" id="GO:0016811">
    <property type="term" value="F:hydrolase activity, acting on carbon-nitrogen (but not peptide) bonds, in linear amides"/>
    <property type="evidence" value="ECO:0007669"/>
    <property type="project" value="TreeGrafter"/>
</dbReference>
<dbReference type="PANTHER" id="PTHR12993:SF28">
    <property type="entry name" value="LMBE FAMILY PROTEIN"/>
    <property type="match status" value="1"/>
</dbReference>
<dbReference type="AlphaFoldDB" id="A0A0S8G7N7"/>
<accession>A0A0S8G7N7</accession>
<dbReference type="Proteomes" id="UP000051096">
    <property type="component" value="Unassembled WGS sequence"/>
</dbReference>
<evidence type="ECO:0000313" key="2">
    <source>
        <dbReference type="Proteomes" id="UP000051096"/>
    </source>
</evidence>
<name>A0A0S8G7N7_UNCW3</name>
<dbReference type="InterPro" id="IPR024078">
    <property type="entry name" value="LmbE-like_dom_sf"/>
</dbReference>
<dbReference type="Gene3D" id="3.40.50.10320">
    <property type="entry name" value="LmbE-like"/>
    <property type="match status" value="1"/>
</dbReference>
<dbReference type="Pfam" id="PF02585">
    <property type="entry name" value="PIG-L"/>
    <property type="match status" value="1"/>
</dbReference>
<evidence type="ECO:0000313" key="1">
    <source>
        <dbReference type="EMBL" id="KPK69023.1"/>
    </source>
</evidence>
<dbReference type="SUPFAM" id="SSF102588">
    <property type="entry name" value="LmbE-like"/>
    <property type="match status" value="1"/>
</dbReference>
<sequence length="225" mass="25894">MKKSRKTRLIIMAHPDDPELSSGGTIAQWVQEGDVHYIIVSCGEKGTWDRNASPFMVAETREKEARSAARFLGVKKVVFLRKPDGAVDAEGCLKIELAVLIRHLKPYTIVTNDPWYRMFHPDHRATGHAVIEAIMIARDWHFCLSLVEVGLKPYRPRELLLTPTDRATFINDITTTYAKKMKAIKCHKSQLKLLPNWERRITQYLMDYGKKINATYAEGFHKMRV</sequence>
<proteinExistence type="predicted"/>